<reference evidence="2" key="1">
    <citation type="submission" date="2020-03" db="EMBL/GenBank/DDBJ databases">
        <authorList>
            <person name="Weist P."/>
        </authorList>
    </citation>
    <scope>NUCLEOTIDE SEQUENCE</scope>
</reference>
<dbReference type="Proteomes" id="UP001153269">
    <property type="component" value="Unassembled WGS sequence"/>
</dbReference>
<name>A0A9N7UIB9_PLEPL</name>
<sequence length="77" mass="8598">MSLRFGSKWLKSNRYEDRRLCQVFGANEPVCSLKASLHITGDPGGVWRGGGRTTTRAPPRKRRSEGAAEEEQSSSCW</sequence>
<feature type="compositionally biased region" description="Gly residues" evidence="1">
    <location>
        <begin position="42"/>
        <end position="52"/>
    </location>
</feature>
<accession>A0A9N7UIB9</accession>
<comment type="caution">
    <text evidence="2">The sequence shown here is derived from an EMBL/GenBank/DDBJ whole genome shotgun (WGS) entry which is preliminary data.</text>
</comment>
<evidence type="ECO:0000313" key="2">
    <source>
        <dbReference type="EMBL" id="CAB1430799.1"/>
    </source>
</evidence>
<feature type="compositionally biased region" description="Acidic residues" evidence="1">
    <location>
        <begin position="67"/>
        <end position="77"/>
    </location>
</feature>
<dbReference type="AlphaFoldDB" id="A0A9N7UIB9"/>
<proteinExistence type="predicted"/>
<keyword evidence="3" id="KW-1185">Reference proteome</keyword>
<evidence type="ECO:0000313" key="3">
    <source>
        <dbReference type="Proteomes" id="UP001153269"/>
    </source>
</evidence>
<gene>
    <name evidence="2" type="ORF">PLEPLA_LOCUS18785</name>
</gene>
<evidence type="ECO:0000256" key="1">
    <source>
        <dbReference type="SAM" id="MobiDB-lite"/>
    </source>
</evidence>
<dbReference type="EMBL" id="CADEAL010001269">
    <property type="protein sequence ID" value="CAB1430799.1"/>
    <property type="molecule type" value="Genomic_DNA"/>
</dbReference>
<organism evidence="2 3">
    <name type="scientific">Pleuronectes platessa</name>
    <name type="common">European plaice</name>
    <dbReference type="NCBI Taxonomy" id="8262"/>
    <lineage>
        <taxon>Eukaryota</taxon>
        <taxon>Metazoa</taxon>
        <taxon>Chordata</taxon>
        <taxon>Craniata</taxon>
        <taxon>Vertebrata</taxon>
        <taxon>Euteleostomi</taxon>
        <taxon>Actinopterygii</taxon>
        <taxon>Neopterygii</taxon>
        <taxon>Teleostei</taxon>
        <taxon>Neoteleostei</taxon>
        <taxon>Acanthomorphata</taxon>
        <taxon>Carangaria</taxon>
        <taxon>Pleuronectiformes</taxon>
        <taxon>Pleuronectoidei</taxon>
        <taxon>Pleuronectidae</taxon>
        <taxon>Pleuronectes</taxon>
    </lineage>
</organism>
<feature type="region of interest" description="Disordered" evidence="1">
    <location>
        <begin position="42"/>
        <end position="77"/>
    </location>
</feature>
<protein>
    <submittedName>
        <fullName evidence="2">Uncharacterized protein</fullName>
    </submittedName>
</protein>